<sequence length="69" mass="6954">MPPPDCLIPPRACIAAGGLGAHAGEDVCVTTNGHGGYVKASFIVQGCDRGTFGSDCGPWSIPTSVKVPL</sequence>
<evidence type="ECO:0000313" key="1">
    <source>
        <dbReference type="EMBL" id="GIH65731.1"/>
    </source>
</evidence>
<dbReference type="Proteomes" id="UP000660454">
    <property type="component" value="Unassembled WGS sequence"/>
</dbReference>
<organism evidence="1 2">
    <name type="scientific">Microbispora siamensis</name>
    <dbReference type="NCBI Taxonomy" id="564413"/>
    <lineage>
        <taxon>Bacteria</taxon>
        <taxon>Bacillati</taxon>
        <taxon>Actinomycetota</taxon>
        <taxon>Actinomycetes</taxon>
        <taxon>Streptosporangiales</taxon>
        <taxon>Streptosporangiaceae</taxon>
        <taxon>Microbispora</taxon>
    </lineage>
</organism>
<reference evidence="1 2" key="1">
    <citation type="submission" date="2021-01" db="EMBL/GenBank/DDBJ databases">
        <title>Whole genome shotgun sequence of Microbispora siamensis NBRC 104113.</title>
        <authorList>
            <person name="Komaki H."/>
            <person name="Tamura T."/>
        </authorList>
    </citation>
    <scope>NUCLEOTIDE SEQUENCE [LARGE SCALE GENOMIC DNA]</scope>
    <source>
        <strain evidence="1 2">NBRC 104113</strain>
    </source>
</reference>
<accession>A0ABQ4GWE3</accession>
<evidence type="ECO:0000313" key="2">
    <source>
        <dbReference type="Proteomes" id="UP000660454"/>
    </source>
</evidence>
<name>A0ABQ4GWE3_9ACTN</name>
<gene>
    <name evidence="1" type="ORF">Msi02_65480</name>
</gene>
<proteinExistence type="predicted"/>
<protein>
    <submittedName>
        <fullName evidence="1">Uncharacterized protein</fullName>
    </submittedName>
</protein>
<comment type="caution">
    <text evidence="1">The sequence shown here is derived from an EMBL/GenBank/DDBJ whole genome shotgun (WGS) entry which is preliminary data.</text>
</comment>
<keyword evidence="2" id="KW-1185">Reference proteome</keyword>
<dbReference type="EMBL" id="BOOF01000043">
    <property type="protein sequence ID" value="GIH65731.1"/>
    <property type="molecule type" value="Genomic_DNA"/>
</dbReference>